<feature type="domain" description="NAC" evidence="8">
    <location>
        <begin position="24"/>
        <end position="175"/>
    </location>
</feature>
<comment type="subcellular location">
    <subcellularLocation>
        <location evidence="1">Nucleus</location>
    </subcellularLocation>
</comment>
<organism evidence="9 10">
    <name type="scientific">Ceratopteris richardii</name>
    <name type="common">Triangle waterfern</name>
    <dbReference type="NCBI Taxonomy" id="49495"/>
    <lineage>
        <taxon>Eukaryota</taxon>
        <taxon>Viridiplantae</taxon>
        <taxon>Streptophyta</taxon>
        <taxon>Embryophyta</taxon>
        <taxon>Tracheophyta</taxon>
        <taxon>Polypodiopsida</taxon>
        <taxon>Polypodiidae</taxon>
        <taxon>Polypodiales</taxon>
        <taxon>Pteridineae</taxon>
        <taxon>Pteridaceae</taxon>
        <taxon>Parkerioideae</taxon>
        <taxon>Ceratopteris</taxon>
    </lineage>
</organism>
<keyword evidence="3" id="KW-0238">DNA-binding</keyword>
<dbReference type="PANTHER" id="PTHR31744">
    <property type="entry name" value="PROTEIN CUP-SHAPED COTYLEDON 2-RELATED"/>
    <property type="match status" value="1"/>
</dbReference>
<keyword evidence="10" id="KW-1185">Reference proteome</keyword>
<dbReference type="PANTHER" id="PTHR31744:SF221">
    <property type="entry name" value="NAC DOMAIN-CONTAINING PROTEIN 43-LIKE"/>
    <property type="match status" value="1"/>
</dbReference>
<comment type="caution">
    <text evidence="9">The sequence shown here is derived from an EMBL/GenBank/DDBJ whole genome shotgun (WGS) entry which is preliminary data.</text>
</comment>
<keyword evidence="2" id="KW-0805">Transcription regulation</keyword>
<dbReference type="InterPro" id="IPR036093">
    <property type="entry name" value="NAC_dom_sf"/>
</dbReference>
<dbReference type="OMA" id="LPESACI"/>
<dbReference type="EMBL" id="CM035422">
    <property type="protein sequence ID" value="KAH7372415.1"/>
    <property type="molecule type" value="Genomic_DNA"/>
</dbReference>
<evidence type="ECO:0000259" key="8">
    <source>
        <dbReference type="PROSITE" id="PS51005"/>
    </source>
</evidence>
<dbReference type="GO" id="GO:0003677">
    <property type="term" value="F:DNA binding"/>
    <property type="evidence" value="ECO:0007669"/>
    <property type="project" value="UniProtKB-KW"/>
</dbReference>
<dbReference type="FunFam" id="2.170.150.80:FF:000002">
    <property type="entry name" value="Nac domain-containing protein 86"/>
    <property type="match status" value="1"/>
</dbReference>
<evidence type="ECO:0000256" key="1">
    <source>
        <dbReference type="ARBA" id="ARBA00004123"/>
    </source>
</evidence>
<gene>
    <name evidence="9" type="ORF">KP509_17G003000</name>
</gene>
<keyword evidence="4" id="KW-0804">Transcription</keyword>
<dbReference type="InterPro" id="IPR003441">
    <property type="entry name" value="NAC-dom"/>
</dbReference>
<evidence type="ECO:0000256" key="6">
    <source>
        <dbReference type="SAM" id="MobiDB-lite"/>
    </source>
</evidence>
<feature type="chain" id="PRO_5035716728" description="NAC domain-containing protein" evidence="7">
    <location>
        <begin position="16"/>
        <end position="364"/>
    </location>
</feature>
<evidence type="ECO:0000256" key="7">
    <source>
        <dbReference type="SAM" id="SignalP"/>
    </source>
</evidence>
<feature type="signal peptide" evidence="7">
    <location>
        <begin position="1"/>
        <end position="15"/>
    </location>
</feature>
<proteinExistence type="predicted"/>
<dbReference type="GO" id="GO:0005634">
    <property type="term" value="C:nucleus"/>
    <property type="evidence" value="ECO:0007669"/>
    <property type="project" value="UniProtKB-SubCell"/>
</dbReference>
<dbReference type="Gene3D" id="2.170.150.80">
    <property type="entry name" value="NAC domain"/>
    <property type="match status" value="1"/>
</dbReference>
<accession>A0A8T2SVF9</accession>
<protein>
    <recommendedName>
        <fullName evidence="8">NAC domain-containing protein</fullName>
    </recommendedName>
</protein>
<dbReference type="Proteomes" id="UP000825935">
    <property type="component" value="Chromosome 17"/>
</dbReference>
<dbReference type="GO" id="GO:0006355">
    <property type="term" value="P:regulation of DNA-templated transcription"/>
    <property type="evidence" value="ECO:0007669"/>
    <property type="project" value="InterPro"/>
</dbReference>
<evidence type="ECO:0000313" key="10">
    <source>
        <dbReference type="Proteomes" id="UP000825935"/>
    </source>
</evidence>
<keyword evidence="7" id="KW-0732">Signal</keyword>
<evidence type="ECO:0000256" key="3">
    <source>
        <dbReference type="ARBA" id="ARBA00023125"/>
    </source>
</evidence>
<sequence>MLFSFVFYSLIPVRAMEGTSHTHVPPGFRFHPTDEELINFYLKRKVAEDKFELDHVICEVDLNKLEPWDLHEKCKIDASHQTEWYFFSHKDKKYPTGTRTNRATAAGFWKATGRDKAVHSASERIGMRKTLVFYRGRAPHGKKTDWIMHEYRLEDNDDESKTSEDAWVVCRVFKKRNQIERDTKMRSHIRLSDEDLSEPVLAKSNARTRRRDVNDPPTGAGGLLVCKEEEDEDNSSHIQPRFLQLPQLESPEMAVDAAFKSKLAENRETQAGEDMSLTSGGRSCNGPEESNDNTFFMSEDHFDLLYNSGPIEDNWNVYDSIARYHLDFINLPGDISQSLQSSRSLQALDYPSTSCDVELWNFSR</sequence>
<evidence type="ECO:0000256" key="4">
    <source>
        <dbReference type="ARBA" id="ARBA00023163"/>
    </source>
</evidence>
<dbReference type="Pfam" id="PF02365">
    <property type="entry name" value="NAM"/>
    <property type="match status" value="1"/>
</dbReference>
<dbReference type="SUPFAM" id="SSF101941">
    <property type="entry name" value="NAC domain"/>
    <property type="match status" value="1"/>
</dbReference>
<evidence type="ECO:0000256" key="2">
    <source>
        <dbReference type="ARBA" id="ARBA00023015"/>
    </source>
</evidence>
<reference evidence="9" key="1">
    <citation type="submission" date="2021-08" db="EMBL/GenBank/DDBJ databases">
        <title>WGS assembly of Ceratopteris richardii.</title>
        <authorList>
            <person name="Marchant D.B."/>
            <person name="Chen G."/>
            <person name="Jenkins J."/>
            <person name="Shu S."/>
            <person name="Leebens-Mack J."/>
            <person name="Grimwood J."/>
            <person name="Schmutz J."/>
            <person name="Soltis P."/>
            <person name="Soltis D."/>
            <person name="Chen Z.-H."/>
        </authorList>
    </citation>
    <scope>NUCLEOTIDE SEQUENCE</scope>
    <source>
        <strain evidence="9">Whitten #5841</strain>
        <tissue evidence="9">Leaf</tissue>
    </source>
</reference>
<dbReference type="PROSITE" id="PS51005">
    <property type="entry name" value="NAC"/>
    <property type="match status" value="1"/>
</dbReference>
<keyword evidence="5" id="KW-0539">Nucleus</keyword>
<name>A0A8T2SVF9_CERRI</name>
<evidence type="ECO:0000313" key="9">
    <source>
        <dbReference type="EMBL" id="KAH7372415.1"/>
    </source>
</evidence>
<feature type="region of interest" description="Disordered" evidence="6">
    <location>
        <begin position="266"/>
        <end position="287"/>
    </location>
</feature>
<dbReference type="OrthoDB" id="1667455at2759"/>
<evidence type="ECO:0000256" key="5">
    <source>
        <dbReference type="ARBA" id="ARBA00023242"/>
    </source>
</evidence>
<dbReference type="AlphaFoldDB" id="A0A8T2SVF9"/>